<proteinExistence type="predicted"/>
<gene>
    <name evidence="1" type="ORF">RRG08_032754</name>
</gene>
<dbReference type="EMBL" id="JAWDGP010005762">
    <property type="protein sequence ID" value="KAK3752462.1"/>
    <property type="molecule type" value="Genomic_DNA"/>
</dbReference>
<name>A0AAE0YQ65_9GAST</name>
<dbReference type="Proteomes" id="UP001283361">
    <property type="component" value="Unassembled WGS sequence"/>
</dbReference>
<sequence>MTKEAYRVKLYPNDLLRLIPKQRPLNLHEALYISNLSVKRVGSNVGTTISNRSNPFPASSAGLSCCLLYKVPGHCREGRYSG</sequence>
<organism evidence="1 2">
    <name type="scientific">Elysia crispata</name>
    <name type="common">lettuce slug</name>
    <dbReference type="NCBI Taxonomy" id="231223"/>
    <lineage>
        <taxon>Eukaryota</taxon>
        <taxon>Metazoa</taxon>
        <taxon>Spiralia</taxon>
        <taxon>Lophotrochozoa</taxon>
        <taxon>Mollusca</taxon>
        <taxon>Gastropoda</taxon>
        <taxon>Heterobranchia</taxon>
        <taxon>Euthyneura</taxon>
        <taxon>Panpulmonata</taxon>
        <taxon>Sacoglossa</taxon>
        <taxon>Placobranchoidea</taxon>
        <taxon>Plakobranchidae</taxon>
        <taxon>Elysia</taxon>
    </lineage>
</organism>
<evidence type="ECO:0000313" key="2">
    <source>
        <dbReference type="Proteomes" id="UP001283361"/>
    </source>
</evidence>
<protein>
    <submittedName>
        <fullName evidence="1">Uncharacterized protein</fullName>
    </submittedName>
</protein>
<keyword evidence="2" id="KW-1185">Reference proteome</keyword>
<accession>A0AAE0YQ65</accession>
<dbReference type="AlphaFoldDB" id="A0AAE0YQ65"/>
<reference evidence="1" key="1">
    <citation type="journal article" date="2023" name="G3 (Bethesda)">
        <title>A reference genome for the long-term kleptoplast-retaining sea slug Elysia crispata morphotype clarki.</title>
        <authorList>
            <person name="Eastman K.E."/>
            <person name="Pendleton A.L."/>
            <person name="Shaikh M.A."/>
            <person name="Suttiyut T."/>
            <person name="Ogas R."/>
            <person name="Tomko P."/>
            <person name="Gavelis G."/>
            <person name="Widhalm J.R."/>
            <person name="Wisecaver J.H."/>
        </authorList>
    </citation>
    <scope>NUCLEOTIDE SEQUENCE</scope>
    <source>
        <strain evidence="1">ECLA1</strain>
    </source>
</reference>
<comment type="caution">
    <text evidence="1">The sequence shown here is derived from an EMBL/GenBank/DDBJ whole genome shotgun (WGS) entry which is preliminary data.</text>
</comment>
<evidence type="ECO:0000313" key="1">
    <source>
        <dbReference type="EMBL" id="KAK3752462.1"/>
    </source>
</evidence>